<sequence>MTKAEKFNLYADTLYGMCRKAQDTVPEALVRFECDAFSCKGIGRYRAIFVSITTFDGTTKYYDVCEALCDMEENFESVKTILNNLLLDAPCPYCEKEEEN</sequence>
<proteinExistence type="predicted"/>
<evidence type="ECO:0000313" key="1">
    <source>
        <dbReference type="EMBL" id="DAE18311.1"/>
    </source>
</evidence>
<protein>
    <submittedName>
        <fullName evidence="1">Restriction alleviation protein</fullName>
    </submittedName>
</protein>
<reference evidence="1" key="1">
    <citation type="journal article" date="2021" name="Proc. Natl. Acad. Sci. U.S.A.">
        <title>A Catalog of Tens of Thousands of Viruses from Human Metagenomes Reveals Hidden Associations with Chronic Diseases.</title>
        <authorList>
            <person name="Tisza M.J."/>
            <person name="Buck C.B."/>
        </authorList>
    </citation>
    <scope>NUCLEOTIDE SEQUENCE</scope>
    <source>
        <strain evidence="1">CteHV32</strain>
    </source>
</reference>
<accession>A0A8S5QGD6</accession>
<organism evidence="1">
    <name type="scientific">Siphoviridae sp. cteHV32</name>
    <dbReference type="NCBI Taxonomy" id="2825588"/>
    <lineage>
        <taxon>Viruses</taxon>
        <taxon>Duplodnaviria</taxon>
        <taxon>Heunggongvirae</taxon>
        <taxon>Uroviricota</taxon>
        <taxon>Caudoviricetes</taxon>
    </lineage>
</organism>
<name>A0A8S5QGD6_9CAUD</name>
<dbReference type="EMBL" id="BK015653">
    <property type="protein sequence ID" value="DAE18311.1"/>
    <property type="molecule type" value="Genomic_DNA"/>
</dbReference>